<dbReference type="EMBL" id="ASQP01000228">
    <property type="protein sequence ID" value="OMI38450.1"/>
    <property type="molecule type" value="Genomic_DNA"/>
</dbReference>
<name>A0A1R1SJH7_9ACTN</name>
<comment type="caution">
    <text evidence="1">The sequence shown here is derived from an EMBL/GenBank/DDBJ whole genome shotgun (WGS) entry which is preliminary data.</text>
</comment>
<dbReference type="EC" id="6.3.2.1" evidence="1"/>
<dbReference type="Pfam" id="PF02569">
    <property type="entry name" value="Pantoate_ligase"/>
    <property type="match status" value="1"/>
</dbReference>
<dbReference type="GO" id="GO:0004592">
    <property type="term" value="F:pantoate-beta-alanine ligase activity"/>
    <property type="evidence" value="ECO:0007669"/>
    <property type="project" value="UniProtKB-EC"/>
</dbReference>
<dbReference type="RefSeq" id="WP_143615428.1">
    <property type="nucleotide sequence ID" value="NZ_ASQP01000228.1"/>
</dbReference>
<feature type="non-terminal residue" evidence="1">
    <location>
        <position position="1"/>
    </location>
</feature>
<keyword evidence="2" id="KW-1185">Reference proteome</keyword>
<dbReference type="GO" id="GO:0015940">
    <property type="term" value="P:pantothenate biosynthetic process"/>
    <property type="evidence" value="ECO:0007669"/>
    <property type="project" value="InterPro"/>
</dbReference>
<dbReference type="Proteomes" id="UP000186168">
    <property type="component" value="Unassembled WGS sequence"/>
</dbReference>
<sequence>PRTVRAAARAVLDAAALLEPPLVLDYVALVDPSDFTEVADDHTGEAVLAVAAKVGDTRLIDNVRLWFGVA</sequence>
<accession>A0A1R1SJH7</accession>
<keyword evidence="1" id="KW-0436">Ligase</keyword>
<protein>
    <submittedName>
        <fullName evidence="1">Pantoate--beta-alanine ligase</fullName>
        <ecNumber evidence="1">6.3.2.1</ecNumber>
    </submittedName>
</protein>
<dbReference type="AlphaFoldDB" id="A0A1R1SJH7"/>
<evidence type="ECO:0000313" key="2">
    <source>
        <dbReference type="Proteomes" id="UP000186168"/>
    </source>
</evidence>
<organism evidence="1 2">
    <name type="scientific">Streptomyces sparsogenes DSM 40356</name>
    <dbReference type="NCBI Taxonomy" id="1331668"/>
    <lineage>
        <taxon>Bacteria</taxon>
        <taxon>Bacillati</taxon>
        <taxon>Actinomycetota</taxon>
        <taxon>Actinomycetes</taxon>
        <taxon>Kitasatosporales</taxon>
        <taxon>Streptomycetaceae</taxon>
        <taxon>Streptomyces</taxon>
    </lineage>
</organism>
<reference evidence="1 2" key="1">
    <citation type="submission" date="2013-05" db="EMBL/GenBank/DDBJ databases">
        <title>Genome sequence of Streptomyces sparsogenes DSM 40356.</title>
        <authorList>
            <person name="Coyne S."/>
            <person name="Seebeck F.P."/>
        </authorList>
    </citation>
    <scope>NUCLEOTIDE SEQUENCE [LARGE SCALE GENOMIC DNA]</scope>
    <source>
        <strain evidence="1 2">DSM 40356</strain>
    </source>
</reference>
<dbReference type="SUPFAM" id="SSF52374">
    <property type="entry name" value="Nucleotidylyl transferase"/>
    <property type="match status" value="1"/>
</dbReference>
<proteinExistence type="predicted"/>
<dbReference type="InterPro" id="IPR003721">
    <property type="entry name" value="Pantoate_ligase"/>
</dbReference>
<gene>
    <name evidence="1" type="primary">panC</name>
    <name evidence="1" type="ORF">SPAR_15962</name>
</gene>
<dbReference type="InterPro" id="IPR042176">
    <property type="entry name" value="Pantoate_ligase_C"/>
</dbReference>
<dbReference type="Gene3D" id="3.30.1300.10">
    <property type="entry name" value="Pantoate-beta-alanine ligase, C-terminal domain"/>
    <property type="match status" value="1"/>
</dbReference>
<evidence type="ECO:0000313" key="1">
    <source>
        <dbReference type="EMBL" id="OMI38450.1"/>
    </source>
</evidence>